<dbReference type="InterPro" id="IPR036388">
    <property type="entry name" value="WH-like_DNA-bd_sf"/>
</dbReference>
<evidence type="ECO:0000259" key="2">
    <source>
        <dbReference type="SMART" id="SM00316"/>
    </source>
</evidence>
<reference evidence="3 4" key="1">
    <citation type="submission" date="2016-05" db="EMBL/GenBank/DDBJ databases">
        <title>Microbial solvent formation.</title>
        <authorList>
            <person name="Poehlein A."/>
            <person name="Montoya Solano J.D."/>
            <person name="Flitsch S."/>
            <person name="Krabben P."/>
            <person name="Duerre P."/>
            <person name="Daniel R."/>
        </authorList>
    </citation>
    <scope>NUCLEOTIDE SEQUENCE [LARGE SCALE GENOMIC DNA]</scope>
    <source>
        <strain evidence="3 4">DSM 53</strain>
    </source>
</reference>
<dbReference type="Gene3D" id="2.40.50.140">
    <property type="entry name" value="Nucleic acid-binding proteins"/>
    <property type="match status" value="2"/>
</dbReference>
<sequence>MISVGQYSKLKVSKKVDFGYYLEDNFGDEVLLPNSAAKGHEIKEGDQLEVFIYRDSKDRMISTLKKPLLTVGEIGYLEVVSQNNIGAFVNFGLERDLFVPLKEQSYKLKEGKKYLFYMYVDKTDRLAATTRIHSYLDIAEEGKYKVSDEVNAIVYEINENATLNVAIDGEYRGLILANEHFEYIYPGQEIKGRVKRIYEDGTIGVTTRKKRLEARSELSETILNYLKENGGFMPYNDKSSPEDIKREFNTSKNYFKMTLGGLMREKLITQDKEGTRLL</sequence>
<evidence type="ECO:0000256" key="1">
    <source>
        <dbReference type="PIRNR" id="PIRNR012524"/>
    </source>
</evidence>
<dbReference type="InterPro" id="IPR040764">
    <property type="entry name" value="CvfB_WH"/>
</dbReference>
<dbReference type="InterPro" id="IPR012340">
    <property type="entry name" value="NA-bd_OB-fold"/>
</dbReference>
<protein>
    <recommendedName>
        <fullName evidence="2">S1 motif domain-containing protein</fullName>
    </recommendedName>
</protein>
<dbReference type="InterPro" id="IPR003029">
    <property type="entry name" value="S1_domain"/>
</dbReference>
<accession>A0A1S8RH45</accession>
<dbReference type="GO" id="GO:0003676">
    <property type="term" value="F:nucleic acid binding"/>
    <property type="evidence" value="ECO:0007669"/>
    <property type="project" value="InterPro"/>
</dbReference>
<dbReference type="PANTHER" id="PTHR37296">
    <property type="entry name" value="CONSERVED VIRULENCE FACTOR B"/>
    <property type="match status" value="1"/>
</dbReference>
<dbReference type="PIRSF" id="PIRSF012524">
    <property type="entry name" value="YitL_S1"/>
    <property type="match status" value="1"/>
</dbReference>
<dbReference type="Gene3D" id="1.10.10.10">
    <property type="entry name" value="Winged helix-like DNA-binding domain superfamily/Winged helix DNA-binding domain"/>
    <property type="match status" value="1"/>
</dbReference>
<comment type="similarity">
    <text evidence="1">Belongs to the CvfB family.</text>
</comment>
<dbReference type="AlphaFoldDB" id="A0A1S8RH45"/>
<dbReference type="InterPro" id="IPR014464">
    <property type="entry name" value="CvfB_fam"/>
</dbReference>
<dbReference type="Pfam" id="PF17783">
    <property type="entry name" value="WHD_CvfB"/>
    <property type="match status" value="1"/>
</dbReference>
<dbReference type="PANTHER" id="PTHR37296:SF1">
    <property type="entry name" value="CONSERVED VIRULENCE FACTOR B"/>
    <property type="match status" value="1"/>
</dbReference>
<dbReference type="SMART" id="SM00316">
    <property type="entry name" value="S1"/>
    <property type="match status" value="3"/>
</dbReference>
<dbReference type="Pfam" id="PF13509">
    <property type="entry name" value="S1_2"/>
    <property type="match status" value="2"/>
</dbReference>
<gene>
    <name evidence="3" type="ORF">CLBCK_48780</name>
</gene>
<feature type="domain" description="S1 motif" evidence="2">
    <location>
        <begin position="3"/>
        <end position="65"/>
    </location>
</feature>
<dbReference type="InterPro" id="IPR039566">
    <property type="entry name" value="CvfB_S1_st"/>
</dbReference>
<organism evidence="3 4">
    <name type="scientific">Clostridium beijerinckii</name>
    <name type="common">Clostridium MP</name>
    <dbReference type="NCBI Taxonomy" id="1520"/>
    <lineage>
        <taxon>Bacteria</taxon>
        <taxon>Bacillati</taxon>
        <taxon>Bacillota</taxon>
        <taxon>Clostridia</taxon>
        <taxon>Eubacteriales</taxon>
        <taxon>Clostridiaceae</taxon>
        <taxon>Clostridium</taxon>
    </lineage>
</organism>
<dbReference type="SUPFAM" id="SSF50249">
    <property type="entry name" value="Nucleic acid-binding proteins"/>
    <property type="match status" value="1"/>
</dbReference>
<name>A0A1S8RH45_CLOBE</name>
<dbReference type="RefSeq" id="WP_077841026.1">
    <property type="nucleotide sequence ID" value="NZ_JABTAE010000001.1"/>
</dbReference>
<dbReference type="Proteomes" id="UP000190973">
    <property type="component" value="Unassembled WGS sequence"/>
</dbReference>
<dbReference type="EMBL" id="LZZI01000205">
    <property type="protein sequence ID" value="OOM52517.1"/>
    <property type="molecule type" value="Genomic_DNA"/>
</dbReference>
<evidence type="ECO:0000313" key="3">
    <source>
        <dbReference type="EMBL" id="OOM52517.1"/>
    </source>
</evidence>
<comment type="caution">
    <text evidence="3">The sequence shown here is derived from an EMBL/GenBank/DDBJ whole genome shotgun (WGS) entry which is preliminary data.</text>
</comment>
<evidence type="ECO:0000313" key="4">
    <source>
        <dbReference type="Proteomes" id="UP000190973"/>
    </source>
</evidence>
<feature type="domain" description="S1 motif" evidence="2">
    <location>
        <begin position="70"/>
        <end position="131"/>
    </location>
</feature>
<feature type="domain" description="S1 motif" evidence="2">
    <location>
        <begin position="145"/>
        <end position="208"/>
    </location>
</feature>
<proteinExistence type="inferred from homology"/>